<organism evidence="2 3">
    <name type="scientific">Pleurodeles waltl</name>
    <name type="common">Iberian ribbed newt</name>
    <dbReference type="NCBI Taxonomy" id="8319"/>
    <lineage>
        <taxon>Eukaryota</taxon>
        <taxon>Metazoa</taxon>
        <taxon>Chordata</taxon>
        <taxon>Craniata</taxon>
        <taxon>Vertebrata</taxon>
        <taxon>Euteleostomi</taxon>
        <taxon>Amphibia</taxon>
        <taxon>Batrachia</taxon>
        <taxon>Caudata</taxon>
        <taxon>Salamandroidea</taxon>
        <taxon>Salamandridae</taxon>
        <taxon>Pleurodelinae</taxon>
        <taxon>Pleurodeles</taxon>
    </lineage>
</organism>
<accession>A0AAV7RG48</accession>
<comment type="caution">
    <text evidence="2">The sequence shown here is derived from an EMBL/GenBank/DDBJ whole genome shotgun (WGS) entry which is preliminary data.</text>
</comment>
<name>A0AAV7RG48_PLEWA</name>
<keyword evidence="3" id="KW-1185">Reference proteome</keyword>
<sequence length="125" mass="13532">MPREPTAQEALTNILGAYQQSQDNMGQTLNIMQEIQRLQEDHHQEIRKDLQALDTTIVSIVGVQGDIANIMRGYTAYQRAPSTSQSTEQLSTSSAATGPVALPQDPQATSTPPPAEGEAPCKRSL</sequence>
<gene>
    <name evidence="2" type="ORF">NDU88_004397</name>
</gene>
<feature type="compositionally biased region" description="Low complexity" evidence="1">
    <location>
        <begin position="82"/>
        <end position="97"/>
    </location>
</feature>
<evidence type="ECO:0000256" key="1">
    <source>
        <dbReference type="SAM" id="MobiDB-lite"/>
    </source>
</evidence>
<dbReference type="Proteomes" id="UP001066276">
    <property type="component" value="Chromosome 5"/>
</dbReference>
<proteinExistence type="predicted"/>
<protein>
    <submittedName>
        <fullName evidence="2">Uncharacterized protein</fullName>
    </submittedName>
</protein>
<reference evidence="2" key="1">
    <citation type="journal article" date="2022" name="bioRxiv">
        <title>Sequencing and chromosome-scale assembly of the giantPleurodeles waltlgenome.</title>
        <authorList>
            <person name="Brown T."/>
            <person name="Elewa A."/>
            <person name="Iarovenko S."/>
            <person name="Subramanian E."/>
            <person name="Araus A.J."/>
            <person name="Petzold A."/>
            <person name="Susuki M."/>
            <person name="Suzuki K.-i.T."/>
            <person name="Hayashi T."/>
            <person name="Toyoda A."/>
            <person name="Oliveira C."/>
            <person name="Osipova E."/>
            <person name="Leigh N.D."/>
            <person name="Simon A."/>
            <person name="Yun M.H."/>
        </authorList>
    </citation>
    <scope>NUCLEOTIDE SEQUENCE</scope>
    <source>
        <strain evidence="2">20211129_DDA</strain>
        <tissue evidence="2">Liver</tissue>
    </source>
</reference>
<dbReference type="AlphaFoldDB" id="A0AAV7RG48"/>
<evidence type="ECO:0000313" key="3">
    <source>
        <dbReference type="Proteomes" id="UP001066276"/>
    </source>
</evidence>
<feature type="region of interest" description="Disordered" evidence="1">
    <location>
        <begin position="79"/>
        <end position="125"/>
    </location>
</feature>
<dbReference type="EMBL" id="JANPWB010000009">
    <property type="protein sequence ID" value="KAJ1151617.1"/>
    <property type="molecule type" value="Genomic_DNA"/>
</dbReference>
<evidence type="ECO:0000313" key="2">
    <source>
        <dbReference type="EMBL" id="KAJ1151617.1"/>
    </source>
</evidence>